<evidence type="ECO:0000256" key="11">
    <source>
        <dbReference type="SAM" id="MobiDB-lite"/>
    </source>
</evidence>
<evidence type="ECO:0000256" key="4">
    <source>
        <dbReference type="ARBA" id="ARBA00011738"/>
    </source>
</evidence>
<accession>A0ABX1QMZ3</accession>
<reference evidence="12 13" key="1">
    <citation type="journal article" date="2020" name="Curr. Microbiol.">
        <title>Tepidiphilus baoligensis sp. nov., a Novel Bacterium of the Family Hydrogenophilaceae Isolated from an Oil Reservoir.</title>
        <authorList>
            <person name="Zhang X."/>
            <person name="Wang G."/>
            <person name="Ma X."/>
            <person name="Yu J."/>
            <person name="You J."/>
            <person name="Xue Y."/>
            <person name="Ma Y."/>
        </authorList>
    </citation>
    <scope>NUCLEOTIDE SEQUENCE [LARGE SCALE GENOMIC DNA]</scope>
    <source>
        <strain evidence="12 13">B18-69</strain>
    </source>
</reference>
<comment type="similarity">
    <text evidence="3">Belongs to the PhyH family. EctD subfamily.</text>
</comment>
<comment type="subunit">
    <text evidence="4">Homodimer.</text>
</comment>
<dbReference type="PANTHER" id="PTHR20883">
    <property type="entry name" value="PHYTANOYL-COA DIOXYGENASE DOMAIN CONTAINING 1"/>
    <property type="match status" value="1"/>
</dbReference>
<proteinExistence type="inferred from homology"/>
<evidence type="ECO:0000256" key="5">
    <source>
        <dbReference type="ARBA" id="ARBA00022723"/>
    </source>
</evidence>
<keyword evidence="6" id="KW-0223">Dioxygenase</keyword>
<evidence type="ECO:0000256" key="9">
    <source>
        <dbReference type="ARBA" id="ARBA00049228"/>
    </source>
</evidence>
<comment type="catalytic activity">
    <reaction evidence="9">
        <text>L-ectoine + 2-oxoglutarate + O2 = 5-hydroxyectoine + succinate + CO2</text>
        <dbReference type="Rhea" id="RHEA:45740"/>
        <dbReference type="ChEBI" id="CHEBI:15379"/>
        <dbReference type="ChEBI" id="CHEBI:16526"/>
        <dbReference type="ChEBI" id="CHEBI:16810"/>
        <dbReference type="ChEBI" id="CHEBI:30031"/>
        <dbReference type="ChEBI" id="CHEBI:58515"/>
        <dbReference type="ChEBI" id="CHEBI:85413"/>
        <dbReference type="EC" id="1.14.11.55"/>
    </reaction>
</comment>
<keyword evidence="7 12" id="KW-0560">Oxidoreductase</keyword>
<dbReference type="EC" id="1.14.11.55" evidence="10"/>
<organism evidence="12 13">
    <name type="scientific">Tepidiphilus baoligensis</name>
    <dbReference type="NCBI Taxonomy" id="2698687"/>
    <lineage>
        <taxon>Bacteria</taxon>
        <taxon>Pseudomonadati</taxon>
        <taxon>Pseudomonadota</taxon>
        <taxon>Hydrogenophilia</taxon>
        <taxon>Hydrogenophilales</taxon>
        <taxon>Hydrogenophilaceae</taxon>
        <taxon>Tepidiphilus</taxon>
    </lineage>
</organism>
<comment type="function">
    <text evidence="2">Involved in the biosynthesis of 5-hydroxyectoine, called compatible solute, which helps organisms to survive extreme osmotic stress by acting as a highly soluble organic osmolyte. Catalyzes the 2-oxoglutarate-dependent selective hydroxylation of L-ectoine to yield (4S,5S)-5-hydroxyectoine.</text>
</comment>
<protein>
    <recommendedName>
        <fullName evidence="10">Ectoine hydroxylase</fullName>
        <ecNumber evidence="10">1.14.11.55</ecNumber>
    </recommendedName>
</protein>
<dbReference type="Pfam" id="PF05721">
    <property type="entry name" value="PhyH"/>
    <property type="match status" value="1"/>
</dbReference>
<evidence type="ECO:0000256" key="3">
    <source>
        <dbReference type="ARBA" id="ARBA00007851"/>
    </source>
</evidence>
<evidence type="ECO:0000256" key="7">
    <source>
        <dbReference type="ARBA" id="ARBA00023002"/>
    </source>
</evidence>
<keyword evidence="13" id="KW-1185">Reference proteome</keyword>
<gene>
    <name evidence="12" type="primary">thpD</name>
    <name evidence="12" type="ORF">GV368_09365</name>
</gene>
<dbReference type="Proteomes" id="UP000669605">
    <property type="component" value="Unassembled WGS sequence"/>
</dbReference>
<dbReference type="InterPro" id="IPR012774">
    <property type="entry name" value="EctD"/>
</dbReference>
<dbReference type="SUPFAM" id="SSF51197">
    <property type="entry name" value="Clavaminate synthase-like"/>
    <property type="match status" value="1"/>
</dbReference>
<evidence type="ECO:0000256" key="1">
    <source>
        <dbReference type="ARBA" id="ARBA00001954"/>
    </source>
</evidence>
<evidence type="ECO:0000313" key="13">
    <source>
        <dbReference type="Proteomes" id="UP000669605"/>
    </source>
</evidence>
<dbReference type="PANTHER" id="PTHR20883:SF48">
    <property type="entry name" value="ECTOINE DIOXYGENASE"/>
    <property type="match status" value="1"/>
</dbReference>
<evidence type="ECO:0000313" key="12">
    <source>
        <dbReference type="EMBL" id="NMH17301.1"/>
    </source>
</evidence>
<dbReference type="EMBL" id="JAAAUB010000015">
    <property type="protein sequence ID" value="NMH17301.1"/>
    <property type="molecule type" value="Genomic_DNA"/>
</dbReference>
<comment type="cofactor">
    <cofactor evidence="1">
        <name>Fe(2+)</name>
        <dbReference type="ChEBI" id="CHEBI:29033"/>
    </cofactor>
</comment>
<comment type="caution">
    <text evidence="12">The sequence shown here is derived from an EMBL/GenBank/DDBJ whole genome shotgun (WGS) entry which is preliminary data.</text>
</comment>
<keyword evidence="5" id="KW-0479">Metal-binding</keyword>
<sequence length="305" mass="34435">MEDLYPSRRSHEAMMSPIKDPVLYRPWTPEAPLTAGQASRFEREGFLVLDGLFTDEEVRLLQEEAARLRTQAQVLDPETLITEPNSSEVRSIFAIHQQAPVMQRLASDRRLVGIAEFLLDDRVYIHQSRLNYKPGFRGKEFYWHSDFETWHVEDGMPRMRAVSISVLLTENDAINGALMLIPGSHTTYISCVGETPAEHYLHSLKKQEYGVPDDVSLATLVDQQGIVVAEGKPGTVLVFHCNVMHGSNGNITPQPRSNAFFVYNALSNRLQAPFGPEKPRPWFLGTREPQPITPQTGLLTEAVKR</sequence>
<evidence type="ECO:0000256" key="10">
    <source>
        <dbReference type="NCBIfam" id="TIGR02408"/>
    </source>
</evidence>
<dbReference type="NCBIfam" id="TIGR02408">
    <property type="entry name" value="ectoine_ThpD"/>
    <property type="match status" value="1"/>
</dbReference>
<dbReference type="InterPro" id="IPR008775">
    <property type="entry name" value="Phytyl_CoA_dOase-like"/>
</dbReference>
<evidence type="ECO:0000256" key="2">
    <source>
        <dbReference type="ARBA" id="ARBA00004063"/>
    </source>
</evidence>
<dbReference type="Gene3D" id="2.60.120.620">
    <property type="entry name" value="q2cbj1_9rhob like domain"/>
    <property type="match status" value="1"/>
</dbReference>
<evidence type="ECO:0000256" key="6">
    <source>
        <dbReference type="ARBA" id="ARBA00022964"/>
    </source>
</evidence>
<evidence type="ECO:0000256" key="8">
    <source>
        <dbReference type="ARBA" id="ARBA00023004"/>
    </source>
</evidence>
<dbReference type="GO" id="GO:0016491">
    <property type="term" value="F:oxidoreductase activity"/>
    <property type="evidence" value="ECO:0007669"/>
    <property type="project" value="UniProtKB-KW"/>
</dbReference>
<feature type="region of interest" description="Disordered" evidence="11">
    <location>
        <begin position="282"/>
        <end position="305"/>
    </location>
</feature>
<dbReference type="RefSeq" id="WP_169116340.1">
    <property type="nucleotide sequence ID" value="NZ_JAAAUB010000015.1"/>
</dbReference>
<name>A0ABX1QMZ3_9PROT</name>
<keyword evidence="8" id="KW-0408">Iron</keyword>